<dbReference type="Proteomes" id="UP001178461">
    <property type="component" value="Chromosome 5"/>
</dbReference>
<evidence type="ECO:0000313" key="2">
    <source>
        <dbReference type="Proteomes" id="UP001178461"/>
    </source>
</evidence>
<proteinExistence type="predicted"/>
<dbReference type="EMBL" id="OX395130">
    <property type="protein sequence ID" value="CAI5776133.1"/>
    <property type="molecule type" value="Genomic_DNA"/>
</dbReference>
<dbReference type="AlphaFoldDB" id="A0AA35KFY2"/>
<gene>
    <name evidence="1" type="ORF">PODLI_1B030282</name>
</gene>
<name>A0AA35KFY2_9SAUR</name>
<sequence>MVILQYVTHTPQICQIGGIKEISLQTVRLWNVPFKPDLGLAFCFFGKHLLWALVISEKREDSLLEKQEAKAMYKGFPRSLPPGLWQEDMFSICNEKINPEY</sequence>
<reference evidence="1" key="1">
    <citation type="submission" date="2022-12" db="EMBL/GenBank/DDBJ databases">
        <authorList>
            <person name="Alioto T."/>
            <person name="Alioto T."/>
            <person name="Gomez Garrido J."/>
        </authorList>
    </citation>
    <scope>NUCLEOTIDE SEQUENCE</scope>
</reference>
<protein>
    <submittedName>
        <fullName evidence="1">Uncharacterized protein</fullName>
    </submittedName>
</protein>
<organism evidence="1 2">
    <name type="scientific">Podarcis lilfordi</name>
    <name type="common">Lilford's wall lizard</name>
    <dbReference type="NCBI Taxonomy" id="74358"/>
    <lineage>
        <taxon>Eukaryota</taxon>
        <taxon>Metazoa</taxon>
        <taxon>Chordata</taxon>
        <taxon>Craniata</taxon>
        <taxon>Vertebrata</taxon>
        <taxon>Euteleostomi</taxon>
        <taxon>Lepidosauria</taxon>
        <taxon>Squamata</taxon>
        <taxon>Bifurcata</taxon>
        <taxon>Unidentata</taxon>
        <taxon>Episquamata</taxon>
        <taxon>Laterata</taxon>
        <taxon>Lacertibaenia</taxon>
        <taxon>Lacertidae</taxon>
        <taxon>Podarcis</taxon>
    </lineage>
</organism>
<accession>A0AA35KFY2</accession>
<keyword evidence="2" id="KW-1185">Reference proteome</keyword>
<evidence type="ECO:0000313" key="1">
    <source>
        <dbReference type="EMBL" id="CAI5776133.1"/>
    </source>
</evidence>